<comment type="similarity">
    <text evidence="13">Belongs to the LpxK family.</text>
</comment>
<dbReference type="GO" id="GO:0005886">
    <property type="term" value="C:plasma membrane"/>
    <property type="evidence" value="ECO:0007669"/>
    <property type="project" value="TreeGrafter"/>
</dbReference>
<reference evidence="14 15" key="1">
    <citation type="submission" date="2019-08" db="EMBL/GenBank/DDBJ databases">
        <title>Identification of a novel species of the genus Boseongicola.</title>
        <authorList>
            <person name="Zhang X.-Q."/>
        </authorList>
    </citation>
    <scope>NUCLEOTIDE SEQUENCE [LARGE SCALE GENOMIC DNA]</scope>
    <source>
        <strain evidence="14 15">HY14</strain>
    </source>
</reference>
<proteinExistence type="inferred from homology"/>
<dbReference type="GO" id="GO:0009029">
    <property type="term" value="F:lipid-A 4'-kinase activity"/>
    <property type="evidence" value="ECO:0007669"/>
    <property type="project" value="UniProtKB-UniRule"/>
</dbReference>
<dbReference type="PANTHER" id="PTHR42724">
    <property type="entry name" value="TETRAACYLDISACCHARIDE 4'-KINASE"/>
    <property type="match status" value="1"/>
</dbReference>
<evidence type="ECO:0000256" key="6">
    <source>
        <dbReference type="ARBA" id="ARBA00022556"/>
    </source>
</evidence>
<evidence type="ECO:0000256" key="4">
    <source>
        <dbReference type="ARBA" id="ARBA00016436"/>
    </source>
</evidence>
<dbReference type="InterPro" id="IPR003758">
    <property type="entry name" value="LpxK"/>
</dbReference>
<evidence type="ECO:0000256" key="12">
    <source>
        <dbReference type="ARBA" id="ARBA00029757"/>
    </source>
</evidence>
<dbReference type="GO" id="GO:0009245">
    <property type="term" value="P:lipid A biosynthetic process"/>
    <property type="evidence" value="ECO:0007669"/>
    <property type="project" value="UniProtKB-UniRule"/>
</dbReference>
<name>A0A5D0RB58_9RHOB</name>
<dbReference type="AlphaFoldDB" id="A0A5D0RB58"/>
<sequence>MTVAPRFWYRPPGALLGLLAPFAPGRPRRRVTPARLPVPVVAVGSLSLGGTGKTPTVIAIAQRLAAKGRAVHVVTVGEGMPFRVDERGHDAGDVGDEPLLIAAFAPTWVARDLAEGARAAVAEGAEVVVLDGGYPDAVVAADLTVLAEDAVRGFGNGIAWPLGPLKRPLGRGLRGVDLVIAIGPAKSQDAFSDRWGRALSCPVARARLAPLPTGMKWEGLDVVAFAGIGAPERFFATLHGLGANLVRTQALSDHQELTPTLLTRLLAEAKARGAQLVTTEKDAVRLPRQHRQAVVSLPVRLELEDWRTLDERLP</sequence>
<dbReference type="NCBIfam" id="TIGR00682">
    <property type="entry name" value="lpxK"/>
    <property type="match status" value="1"/>
</dbReference>
<evidence type="ECO:0000256" key="5">
    <source>
        <dbReference type="ARBA" id="ARBA00022516"/>
    </source>
</evidence>
<dbReference type="GO" id="GO:0005524">
    <property type="term" value="F:ATP binding"/>
    <property type="evidence" value="ECO:0007669"/>
    <property type="project" value="UniProtKB-UniRule"/>
</dbReference>
<evidence type="ECO:0000256" key="1">
    <source>
        <dbReference type="ARBA" id="ARBA00002274"/>
    </source>
</evidence>
<evidence type="ECO:0000256" key="10">
    <source>
        <dbReference type="ARBA" id="ARBA00022840"/>
    </source>
</evidence>
<organism evidence="14 15">
    <name type="scientific">Maritimibacter fusiformis</name>
    <dbReference type="NCBI Taxonomy" id="2603819"/>
    <lineage>
        <taxon>Bacteria</taxon>
        <taxon>Pseudomonadati</taxon>
        <taxon>Pseudomonadota</taxon>
        <taxon>Alphaproteobacteria</taxon>
        <taxon>Rhodobacterales</taxon>
        <taxon>Roseobacteraceae</taxon>
        <taxon>Maritimibacter</taxon>
    </lineage>
</organism>
<dbReference type="HAMAP" id="MF_00409">
    <property type="entry name" value="LpxK"/>
    <property type="match status" value="1"/>
</dbReference>
<evidence type="ECO:0000256" key="11">
    <source>
        <dbReference type="ARBA" id="ARBA00023098"/>
    </source>
</evidence>
<evidence type="ECO:0000256" key="3">
    <source>
        <dbReference type="ARBA" id="ARBA00012071"/>
    </source>
</evidence>
<comment type="pathway">
    <text evidence="2 13">Glycolipid biosynthesis; lipid IV(A) biosynthesis; lipid IV(A) from (3R)-3-hydroxytetradecanoyl-[acyl-carrier-protein] and UDP-N-acetyl-alpha-D-glucosamine: step 6/6.</text>
</comment>
<keyword evidence="10 13" id="KW-0067">ATP-binding</keyword>
<evidence type="ECO:0000313" key="14">
    <source>
        <dbReference type="EMBL" id="TYB77824.1"/>
    </source>
</evidence>
<keyword evidence="15" id="KW-1185">Reference proteome</keyword>
<dbReference type="GO" id="GO:0009244">
    <property type="term" value="P:lipopolysaccharide core region biosynthetic process"/>
    <property type="evidence" value="ECO:0007669"/>
    <property type="project" value="TreeGrafter"/>
</dbReference>
<comment type="caution">
    <text evidence="14">The sequence shown here is derived from an EMBL/GenBank/DDBJ whole genome shotgun (WGS) entry which is preliminary data.</text>
</comment>
<comment type="function">
    <text evidence="1 13">Transfers the gamma-phosphate of ATP to the 4'-position of a tetraacyldisaccharide 1-phosphate intermediate (termed DS-1-P) to form tetraacyldisaccharide 1,4'-bis-phosphate (lipid IVA).</text>
</comment>
<keyword evidence="6 13" id="KW-0441">Lipid A biosynthesis</keyword>
<accession>A0A5D0RB58</accession>
<dbReference type="SUPFAM" id="SSF52540">
    <property type="entry name" value="P-loop containing nucleoside triphosphate hydrolases"/>
    <property type="match status" value="1"/>
</dbReference>
<gene>
    <name evidence="13 14" type="primary">lpxK</name>
    <name evidence="14" type="ORF">FVF75_16385</name>
</gene>
<dbReference type="EMBL" id="VSIY01000015">
    <property type="protein sequence ID" value="TYB77824.1"/>
    <property type="molecule type" value="Genomic_DNA"/>
</dbReference>
<keyword evidence="7 13" id="KW-0808">Transferase</keyword>
<dbReference type="Proteomes" id="UP000322080">
    <property type="component" value="Unassembled WGS sequence"/>
</dbReference>
<keyword evidence="11 13" id="KW-0443">Lipid metabolism</keyword>
<feature type="binding site" evidence="13">
    <location>
        <begin position="47"/>
        <end position="54"/>
    </location>
    <ligand>
        <name>ATP</name>
        <dbReference type="ChEBI" id="CHEBI:30616"/>
    </ligand>
</feature>
<comment type="catalytic activity">
    <reaction evidence="13">
        <text>a lipid A disaccharide + ATP = a lipid IVA + ADP + H(+)</text>
        <dbReference type="Rhea" id="RHEA:67840"/>
        <dbReference type="ChEBI" id="CHEBI:15378"/>
        <dbReference type="ChEBI" id="CHEBI:30616"/>
        <dbReference type="ChEBI" id="CHEBI:176343"/>
        <dbReference type="ChEBI" id="CHEBI:176425"/>
        <dbReference type="ChEBI" id="CHEBI:456216"/>
        <dbReference type="EC" id="2.7.1.130"/>
    </reaction>
</comment>
<dbReference type="UniPathway" id="UPA00359">
    <property type="reaction ID" value="UER00482"/>
</dbReference>
<dbReference type="EC" id="2.7.1.130" evidence="3 13"/>
<dbReference type="InterPro" id="IPR027417">
    <property type="entry name" value="P-loop_NTPase"/>
</dbReference>
<evidence type="ECO:0000256" key="2">
    <source>
        <dbReference type="ARBA" id="ARBA00004870"/>
    </source>
</evidence>
<keyword evidence="5 13" id="KW-0444">Lipid biosynthesis</keyword>
<protein>
    <recommendedName>
        <fullName evidence="4 13">Tetraacyldisaccharide 4'-kinase</fullName>
        <ecNumber evidence="3 13">2.7.1.130</ecNumber>
    </recommendedName>
    <alternativeName>
        <fullName evidence="12 13">Lipid A 4'-kinase</fullName>
    </alternativeName>
</protein>
<keyword evidence="8 13" id="KW-0547">Nucleotide-binding</keyword>
<dbReference type="Pfam" id="PF02606">
    <property type="entry name" value="LpxK"/>
    <property type="match status" value="1"/>
</dbReference>
<evidence type="ECO:0000256" key="9">
    <source>
        <dbReference type="ARBA" id="ARBA00022777"/>
    </source>
</evidence>
<evidence type="ECO:0000256" key="7">
    <source>
        <dbReference type="ARBA" id="ARBA00022679"/>
    </source>
</evidence>
<evidence type="ECO:0000313" key="15">
    <source>
        <dbReference type="Proteomes" id="UP000322080"/>
    </source>
</evidence>
<evidence type="ECO:0000256" key="8">
    <source>
        <dbReference type="ARBA" id="ARBA00022741"/>
    </source>
</evidence>
<keyword evidence="9 13" id="KW-0418">Kinase</keyword>
<evidence type="ECO:0000256" key="13">
    <source>
        <dbReference type="HAMAP-Rule" id="MF_00409"/>
    </source>
</evidence>
<dbReference type="PANTHER" id="PTHR42724:SF1">
    <property type="entry name" value="TETRAACYLDISACCHARIDE 4'-KINASE, MITOCHONDRIAL-RELATED"/>
    <property type="match status" value="1"/>
</dbReference>